<organism evidence="1 2">
    <name type="scientific">Ceratitis capitata</name>
    <name type="common">Mediterranean fruit fly</name>
    <name type="synonym">Tephritis capitata</name>
    <dbReference type="NCBI Taxonomy" id="7213"/>
    <lineage>
        <taxon>Eukaryota</taxon>
        <taxon>Metazoa</taxon>
        <taxon>Ecdysozoa</taxon>
        <taxon>Arthropoda</taxon>
        <taxon>Hexapoda</taxon>
        <taxon>Insecta</taxon>
        <taxon>Pterygota</taxon>
        <taxon>Neoptera</taxon>
        <taxon>Endopterygota</taxon>
        <taxon>Diptera</taxon>
        <taxon>Brachycera</taxon>
        <taxon>Muscomorpha</taxon>
        <taxon>Tephritoidea</taxon>
        <taxon>Tephritidae</taxon>
        <taxon>Ceratitis</taxon>
        <taxon>Ceratitis</taxon>
    </lineage>
</organism>
<feature type="non-terminal residue" evidence="1">
    <location>
        <position position="1"/>
    </location>
</feature>
<comment type="caution">
    <text evidence="1">The sequence shown here is derived from an EMBL/GenBank/DDBJ whole genome shotgun (WGS) entry which is preliminary data.</text>
</comment>
<dbReference type="EMBL" id="CAJHJT010000023">
    <property type="protein sequence ID" value="CAD7001042.1"/>
    <property type="molecule type" value="Genomic_DNA"/>
</dbReference>
<protein>
    <submittedName>
        <fullName evidence="1">(Mediterranean fruit fly) hypothetical protein</fullName>
    </submittedName>
</protein>
<keyword evidence="2" id="KW-1185">Reference proteome</keyword>
<gene>
    <name evidence="1" type="ORF">CCAP1982_LOCUS9514</name>
</gene>
<evidence type="ECO:0000313" key="1">
    <source>
        <dbReference type="EMBL" id="CAD7001042.1"/>
    </source>
</evidence>
<evidence type="ECO:0000313" key="2">
    <source>
        <dbReference type="Proteomes" id="UP000606786"/>
    </source>
</evidence>
<proteinExistence type="predicted"/>
<reference evidence="1" key="1">
    <citation type="submission" date="2020-11" db="EMBL/GenBank/DDBJ databases">
        <authorList>
            <person name="Whitehead M."/>
        </authorList>
    </citation>
    <scope>NUCLEOTIDE SEQUENCE</scope>
    <source>
        <strain evidence="1">EGII</strain>
    </source>
</reference>
<accession>A0A811UPC2</accession>
<dbReference type="AlphaFoldDB" id="A0A811UPC2"/>
<sequence>SKNVVEIHNSRNMRIRHSSYYINIVDAHANDAAAALAFGHFNGEKEVNEPYGSNGKHNLGHLPWNPGYIFVDEALKLCDALEITGSPQRLIMPIMRTMDAKQVHDLFPVIVPNAGRGNPENSSELLTKFLDKYSQT</sequence>
<name>A0A811UPC2_CERCA</name>
<dbReference type="Proteomes" id="UP000606786">
    <property type="component" value="Unassembled WGS sequence"/>
</dbReference>
<dbReference type="OrthoDB" id="6098064at2759"/>